<accession>A0A7H8R5L8</accession>
<evidence type="ECO:0000313" key="3">
    <source>
        <dbReference type="Proteomes" id="UP000509510"/>
    </source>
</evidence>
<sequence>MPSNPAYLHLRDFIEEVGPDPARPSKGLALQLLVSLHIPEKEVQSDDVDIHDIPTLIRFFCEPGRSADLYQPDSFVYAWGSFLTATSQDRKFHILLHAHTVDRHPGNLTNTESYCNRCPEAAQPTVTFQGIVNNSGGQLNSGSTLLHYRLQVTVYDSSTKAEHTFPVTIYLKNGQRWTNFPSLSPQTQVFVGGRIFGTTKENQQLAVLADDIHFLQTMPRTVPPSPASTGKRKHPDRWARQSSPHTPSKAARLTDTALAQPSTQCSSTLQSPATQKNSAIPSVEADKETVVSWPPTDSEPDVSPASKQDSPAERRSQRSRNRISYADILSYE</sequence>
<dbReference type="GeneID" id="55996319"/>
<organism evidence="2 3">
    <name type="scientific">Talaromyces rugulosus</name>
    <name type="common">Penicillium rugulosum</name>
    <dbReference type="NCBI Taxonomy" id="121627"/>
    <lineage>
        <taxon>Eukaryota</taxon>
        <taxon>Fungi</taxon>
        <taxon>Dikarya</taxon>
        <taxon>Ascomycota</taxon>
        <taxon>Pezizomycotina</taxon>
        <taxon>Eurotiomycetes</taxon>
        <taxon>Eurotiomycetidae</taxon>
        <taxon>Eurotiales</taxon>
        <taxon>Trichocomaceae</taxon>
        <taxon>Talaromyces</taxon>
        <taxon>Talaromyces sect. Islandici</taxon>
    </lineage>
</organism>
<dbReference type="AlphaFoldDB" id="A0A7H8R5L8"/>
<dbReference type="EMBL" id="CP055902">
    <property type="protein sequence ID" value="QKX61679.1"/>
    <property type="molecule type" value="Genomic_DNA"/>
</dbReference>
<reference evidence="3" key="1">
    <citation type="submission" date="2020-06" db="EMBL/GenBank/DDBJ databases">
        <title>A chromosome-scale genome assembly of Talaromyces rugulosus W13939.</title>
        <authorList>
            <person name="Wang B."/>
            <person name="Guo L."/>
            <person name="Ye K."/>
            <person name="Wang L."/>
        </authorList>
    </citation>
    <scope>NUCLEOTIDE SEQUENCE [LARGE SCALE GENOMIC DNA]</scope>
    <source>
        <strain evidence="3">W13939</strain>
    </source>
</reference>
<dbReference type="Proteomes" id="UP000509510">
    <property type="component" value="Chromosome V"/>
</dbReference>
<feature type="compositionally biased region" description="Polar residues" evidence="1">
    <location>
        <begin position="257"/>
        <end position="280"/>
    </location>
</feature>
<dbReference type="RefSeq" id="XP_035347853.1">
    <property type="nucleotide sequence ID" value="XM_035491960.1"/>
</dbReference>
<protein>
    <submittedName>
        <fullName evidence="2">Uncharacterized protein</fullName>
    </submittedName>
</protein>
<evidence type="ECO:0000256" key="1">
    <source>
        <dbReference type="SAM" id="MobiDB-lite"/>
    </source>
</evidence>
<dbReference type="KEGG" id="trg:TRUGW13939_08832"/>
<name>A0A7H8R5L8_TALRU</name>
<gene>
    <name evidence="2" type="ORF">TRUGW13939_08832</name>
</gene>
<feature type="region of interest" description="Disordered" evidence="1">
    <location>
        <begin position="218"/>
        <end position="332"/>
    </location>
</feature>
<evidence type="ECO:0000313" key="2">
    <source>
        <dbReference type="EMBL" id="QKX61679.1"/>
    </source>
</evidence>
<dbReference type="OrthoDB" id="5098281at2759"/>
<keyword evidence="3" id="KW-1185">Reference proteome</keyword>
<proteinExistence type="predicted"/>